<dbReference type="PROSITE" id="PS52031">
    <property type="entry name" value="GG_LECTIN"/>
    <property type="match status" value="1"/>
</dbReference>
<reference evidence="2 3" key="1">
    <citation type="journal article" date="2011" name="Arch. Virol.">
        <title>The complete genome sequence of a novel T4-like bacteriophage, IME08.</title>
        <authorList>
            <person name="Jiang H."/>
            <person name="Jiang X."/>
            <person name="Wang S."/>
            <person name="Li C."/>
            <person name="Chen B."/>
            <person name="An X."/>
            <person name="Mi Z."/>
            <person name="Chen J."/>
            <person name="Tong Y."/>
        </authorList>
    </citation>
    <scope>NUCLEOTIDE SEQUENCE [LARGE SCALE GENOMIC DNA]</scope>
</reference>
<sequence>MRGNMERFMAEFGQDYVQIPVLSENNAVSYKLSIAGSCTKSTKKAYIKFQDEDLGPQNFQSGLNLVEIDPTNNTIVTTKSYAFTKDHDVISQAFITYISSIPAGRIVCFISSGKLNASQVLIDWFRASGSTAFPDKWLIDKVDTSYSAFYVSGRNAIVMEHVLYNDGVLVEDVSTPLEVVYDNFNDVGGTGFPVRVIEDENTYYSGATQEIKRFPTESTITPCAGYNMVPGDFFYLKFQMTYDQALKDLGTTQMSIRFFNGQEMIQSTDINIPVGAGSPPAGAWMSFERVIEVPPNANGFTLYCRKTVSGGVGGVRNVMFGEIARPEDTPKSAEIGVNGIRMSYGTETRSMGNVIAQLNDKSSGNAGKVFVQEFKEKY</sequence>
<feature type="domain" description="ILEI/PANDER" evidence="1">
    <location>
        <begin position="61"/>
        <end position="132"/>
    </location>
</feature>
<protein>
    <submittedName>
        <fullName evidence="2">Gp35 hinge connector of long tail fiber proximal connector</fullName>
    </submittedName>
</protein>
<dbReference type="KEGG" id="vg:9384532"/>
<dbReference type="GeneID" id="9384532"/>
<evidence type="ECO:0000313" key="3">
    <source>
        <dbReference type="Proteomes" id="UP000201129"/>
    </source>
</evidence>
<evidence type="ECO:0000313" key="2">
    <source>
        <dbReference type="EMBL" id="ADI55562.1"/>
    </source>
</evidence>
<organism evidence="2 3">
    <name type="scientific">Escherichia phage IME08</name>
    <dbReference type="NCBI Taxonomy" id="698728"/>
    <lineage>
        <taxon>Viruses</taxon>
        <taxon>Duplodnaviria</taxon>
        <taxon>Heunggongvirae</taxon>
        <taxon>Uroviricota</taxon>
        <taxon>Caudoviricetes</taxon>
        <taxon>Pantevenvirales</taxon>
        <taxon>Straboviridae</taxon>
        <taxon>Tevenvirinae</taxon>
        <taxon>Dhakavirus</taxon>
        <taxon>Dhakavirus ime08</taxon>
    </lineage>
</organism>
<accession>D7RMP6</accession>
<dbReference type="InterPro" id="IPR039477">
    <property type="entry name" value="ILEI/PANDER_dom"/>
</dbReference>
<dbReference type="Pfam" id="PF15711">
    <property type="entry name" value="ILEI"/>
    <property type="match status" value="1"/>
</dbReference>
<evidence type="ECO:0000259" key="1">
    <source>
        <dbReference type="Pfam" id="PF15711"/>
    </source>
</evidence>
<proteinExistence type="predicted"/>
<dbReference type="EMBL" id="HM071924">
    <property type="protein sequence ID" value="ADI55562.1"/>
    <property type="molecule type" value="Genomic_DNA"/>
</dbReference>
<keyword evidence="3" id="KW-1185">Reference proteome</keyword>
<dbReference type="RefSeq" id="YP_003734383.1">
    <property type="nucleotide sequence ID" value="NC_014260.1"/>
</dbReference>
<dbReference type="Proteomes" id="UP000201129">
    <property type="component" value="Segment"/>
</dbReference>
<name>D7RMP6_9CAUD</name>
<reference evidence="2 3" key="2">
    <citation type="journal article" date="2011" name="Virol. J.">
        <title>Sequence characteristics of T4-like bacteriophage IME08 benome termini revealed by high throughput sequencing.</title>
        <authorList>
            <person name="Jiang X."/>
            <person name="Jiang H."/>
            <person name="Li C."/>
            <person name="Wang S."/>
            <person name="Mi Z."/>
            <person name="An X."/>
            <person name="Chen J."/>
            <person name="Tong Y."/>
        </authorList>
    </citation>
    <scope>NUCLEOTIDE SEQUENCE [LARGE SCALE GENOMIC DNA]</scope>
</reference>
<gene>
    <name evidence="2" type="primary">35</name>
</gene>
<dbReference type="OrthoDB" id="3762at10239"/>